<dbReference type="AlphaFoldDB" id="A0A1J5SDL3"/>
<dbReference type="EMBL" id="MLJW01000043">
    <property type="protein sequence ID" value="OIR06495.1"/>
    <property type="molecule type" value="Genomic_DNA"/>
</dbReference>
<name>A0A1J5SDL3_9ZZZZ</name>
<evidence type="ECO:0000256" key="1">
    <source>
        <dbReference type="SAM" id="MobiDB-lite"/>
    </source>
</evidence>
<gene>
    <name evidence="2" type="ORF">GALL_114120</name>
</gene>
<protein>
    <submittedName>
        <fullName evidence="2">Uncharacterized protein</fullName>
    </submittedName>
</protein>
<organism evidence="2">
    <name type="scientific">mine drainage metagenome</name>
    <dbReference type="NCBI Taxonomy" id="410659"/>
    <lineage>
        <taxon>unclassified sequences</taxon>
        <taxon>metagenomes</taxon>
        <taxon>ecological metagenomes</taxon>
    </lineage>
</organism>
<accession>A0A1J5SDL3</accession>
<feature type="region of interest" description="Disordered" evidence="1">
    <location>
        <begin position="168"/>
        <end position="188"/>
    </location>
</feature>
<evidence type="ECO:0000313" key="2">
    <source>
        <dbReference type="EMBL" id="OIR06495.1"/>
    </source>
</evidence>
<proteinExistence type="predicted"/>
<comment type="caution">
    <text evidence="2">The sequence shown here is derived from an EMBL/GenBank/DDBJ whole genome shotgun (WGS) entry which is preliminary data.</text>
</comment>
<reference evidence="2" key="1">
    <citation type="submission" date="2016-10" db="EMBL/GenBank/DDBJ databases">
        <title>Sequence of Gallionella enrichment culture.</title>
        <authorList>
            <person name="Poehlein A."/>
            <person name="Muehling M."/>
            <person name="Daniel R."/>
        </authorList>
    </citation>
    <scope>NUCLEOTIDE SEQUENCE</scope>
</reference>
<sequence>MAHASHRLLLPIFMALLLAQPLCVHAGLSTDSPFMPISASQSSGPGPVQNLEFRGILEIDGVDYFNIANLATKKSAWVRLNQPGAPFEVKSHEVTPVGDVVSVDQGGQLLRLTMIRPKTTNAPLVVNPAAGPRGPVFPVVLNPTAADEARRMEAFAAEVRRRRLLRQQQAEQQRRVGEQGLRPGGAAP</sequence>